<name>A0A8J3JY30_9ACTN</name>
<protein>
    <submittedName>
        <fullName evidence="1">Uncharacterized protein</fullName>
    </submittedName>
</protein>
<dbReference type="AlphaFoldDB" id="A0A8J3JY30"/>
<dbReference type="Proteomes" id="UP000619293">
    <property type="component" value="Unassembled WGS sequence"/>
</dbReference>
<evidence type="ECO:0000313" key="2">
    <source>
        <dbReference type="Proteomes" id="UP000619293"/>
    </source>
</evidence>
<comment type="caution">
    <text evidence="1">The sequence shown here is derived from an EMBL/GenBank/DDBJ whole genome shotgun (WGS) entry which is preliminary data.</text>
</comment>
<organism evidence="1 2">
    <name type="scientific">Catellatospora chokoriensis</name>
    <dbReference type="NCBI Taxonomy" id="310353"/>
    <lineage>
        <taxon>Bacteria</taxon>
        <taxon>Bacillati</taxon>
        <taxon>Actinomycetota</taxon>
        <taxon>Actinomycetes</taxon>
        <taxon>Micromonosporales</taxon>
        <taxon>Micromonosporaceae</taxon>
        <taxon>Catellatospora</taxon>
    </lineage>
</organism>
<proteinExistence type="predicted"/>
<accession>A0A8J3JY30</accession>
<keyword evidence="2" id="KW-1185">Reference proteome</keyword>
<evidence type="ECO:0000313" key="1">
    <source>
        <dbReference type="EMBL" id="GIF93242.1"/>
    </source>
</evidence>
<reference evidence="1 2" key="1">
    <citation type="submission" date="2021-01" db="EMBL/GenBank/DDBJ databases">
        <title>Whole genome shotgun sequence of Catellatospora chokoriensis NBRC 107358.</title>
        <authorList>
            <person name="Komaki H."/>
            <person name="Tamura T."/>
        </authorList>
    </citation>
    <scope>NUCLEOTIDE SEQUENCE [LARGE SCALE GENOMIC DNA]</scope>
    <source>
        <strain evidence="1 2">NBRC 107358</strain>
    </source>
</reference>
<sequence length="57" mass="5952">MLADTAAPFCVSDVFHACVTVCPALKDHVNVHPLSGSPRLVIETLAPNPPGHCDDTA</sequence>
<gene>
    <name evidence="1" type="ORF">Cch02nite_66860</name>
</gene>
<dbReference type="EMBL" id="BONG01000059">
    <property type="protein sequence ID" value="GIF93242.1"/>
    <property type="molecule type" value="Genomic_DNA"/>
</dbReference>